<keyword evidence="3" id="KW-0408">Iron</keyword>
<dbReference type="RefSeq" id="WP_194447049.1">
    <property type="nucleotide sequence ID" value="NZ_CP063849.1"/>
</dbReference>
<organism evidence="6 7">
    <name type="scientific">Paludibaculum fermentans</name>
    <dbReference type="NCBI Taxonomy" id="1473598"/>
    <lineage>
        <taxon>Bacteria</taxon>
        <taxon>Pseudomonadati</taxon>
        <taxon>Acidobacteriota</taxon>
        <taxon>Terriglobia</taxon>
        <taxon>Bryobacterales</taxon>
        <taxon>Bryobacteraceae</taxon>
        <taxon>Paludibaculum</taxon>
    </lineage>
</organism>
<evidence type="ECO:0000256" key="4">
    <source>
        <dbReference type="ARBA" id="ARBA00023014"/>
    </source>
</evidence>
<dbReference type="Pfam" id="PF09360">
    <property type="entry name" value="zf-CDGSH"/>
    <property type="match status" value="1"/>
</dbReference>
<dbReference type="Proteomes" id="UP000593892">
    <property type="component" value="Chromosome"/>
</dbReference>
<evidence type="ECO:0000256" key="2">
    <source>
        <dbReference type="ARBA" id="ARBA00022723"/>
    </source>
</evidence>
<dbReference type="KEGG" id="pfer:IRI77_21400"/>
<dbReference type="GO" id="GO:0005737">
    <property type="term" value="C:cytoplasm"/>
    <property type="evidence" value="ECO:0007669"/>
    <property type="project" value="UniProtKB-ARBA"/>
</dbReference>
<dbReference type="EMBL" id="CP063849">
    <property type="protein sequence ID" value="QOY85379.1"/>
    <property type="molecule type" value="Genomic_DNA"/>
</dbReference>
<evidence type="ECO:0000256" key="1">
    <source>
        <dbReference type="ARBA" id="ARBA00022714"/>
    </source>
</evidence>
<accession>A0A7S7NLK8</accession>
<evidence type="ECO:0000313" key="6">
    <source>
        <dbReference type="EMBL" id="QOY85379.1"/>
    </source>
</evidence>
<proteinExistence type="predicted"/>
<dbReference type="GO" id="GO:0046872">
    <property type="term" value="F:metal ion binding"/>
    <property type="evidence" value="ECO:0007669"/>
    <property type="project" value="UniProtKB-KW"/>
</dbReference>
<gene>
    <name evidence="6" type="ORF">IRI77_21400</name>
</gene>
<evidence type="ECO:0000259" key="5">
    <source>
        <dbReference type="SMART" id="SM00704"/>
    </source>
</evidence>
<dbReference type="InterPro" id="IPR042216">
    <property type="entry name" value="MitoNEET_CISD"/>
</dbReference>
<keyword evidence="4" id="KW-0411">Iron-sulfur</keyword>
<name>A0A7S7NLK8_PALFE</name>
<dbReference type="SMART" id="SM00704">
    <property type="entry name" value="ZnF_CDGSH"/>
    <property type="match status" value="1"/>
</dbReference>
<protein>
    <submittedName>
        <fullName evidence="6">CDGSH iron-sulfur domain-containing protein</fullName>
    </submittedName>
</protein>
<evidence type="ECO:0000256" key="3">
    <source>
        <dbReference type="ARBA" id="ARBA00023004"/>
    </source>
</evidence>
<dbReference type="AlphaFoldDB" id="A0A7S7NLK8"/>
<dbReference type="InterPro" id="IPR018967">
    <property type="entry name" value="FeS-contain_CDGSH-typ"/>
</dbReference>
<feature type="domain" description="Iron-binding zinc finger CDGSH type" evidence="5">
    <location>
        <begin position="10"/>
        <end position="64"/>
    </location>
</feature>
<dbReference type="GO" id="GO:0051537">
    <property type="term" value="F:2 iron, 2 sulfur cluster binding"/>
    <property type="evidence" value="ECO:0007669"/>
    <property type="project" value="UniProtKB-KW"/>
</dbReference>
<sequence>MAVKVTVFNNGPLRIEGEPSDFTIYDAQGAAFGLGGRVAIGLCRCGLSANKPFCDGSHARQGFESVCAARELPPPKPKA</sequence>
<dbReference type="Gene3D" id="3.40.5.90">
    <property type="entry name" value="CDGSH iron-sulfur domain, mitoNEET-type"/>
    <property type="match status" value="1"/>
</dbReference>
<evidence type="ECO:0000313" key="7">
    <source>
        <dbReference type="Proteomes" id="UP000593892"/>
    </source>
</evidence>
<keyword evidence="1" id="KW-0001">2Fe-2S</keyword>
<keyword evidence="7" id="KW-1185">Reference proteome</keyword>
<keyword evidence="2" id="KW-0479">Metal-binding</keyword>
<reference evidence="6 7" key="1">
    <citation type="submission" date="2020-10" db="EMBL/GenBank/DDBJ databases">
        <title>Complete genome sequence of Paludibaculum fermentans P105T, a facultatively anaerobic acidobacterium capable of dissimilatory Fe(III) reduction.</title>
        <authorList>
            <person name="Dedysh S.N."/>
            <person name="Beletsky A.V."/>
            <person name="Kulichevskaya I.S."/>
            <person name="Mardanov A.V."/>
            <person name="Ravin N.V."/>
        </authorList>
    </citation>
    <scope>NUCLEOTIDE SEQUENCE [LARGE SCALE GENOMIC DNA]</scope>
    <source>
        <strain evidence="6 7">P105</strain>
    </source>
</reference>